<evidence type="ECO:0000256" key="1">
    <source>
        <dbReference type="SAM" id="SignalP"/>
    </source>
</evidence>
<protein>
    <submittedName>
        <fullName evidence="2">Uncharacterized protein</fullName>
    </submittedName>
</protein>
<comment type="caution">
    <text evidence="2">The sequence shown here is derived from an EMBL/GenBank/DDBJ whole genome shotgun (WGS) entry which is preliminary data.</text>
</comment>
<dbReference type="PIRSF" id="PIRSF027779">
    <property type="entry name" value="UCP207779"/>
    <property type="match status" value="1"/>
</dbReference>
<evidence type="ECO:0000313" key="3">
    <source>
        <dbReference type="Proteomes" id="UP001328107"/>
    </source>
</evidence>
<keyword evidence="1" id="KW-0732">Signal</keyword>
<reference evidence="3" key="1">
    <citation type="submission" date="2022-10" db="EMBL/GenBank/DDBJ databases">
        <title>Genome assembly of Pristionchus species.</title>
        <authorList>
            <person name="Yoshida K."/>
            <person name="Sommer R.J."/>
        </authorList>
    </citation>
    <scope>NUCLEOTIDE SEQUENCE [LARGE SCALE GENOMIC DNA]</scope>
    <source>
        <strain evidence="3">RS5460</strain>
    </source>
</reference>
<feature type="non-terminal residue" evidence="2">
    <location>
        <position position="1"/>
    </location>
</feature>
<sequence length="168" mass="17873">SPVSLPTTMRVVLCLLIVPALASAGFFDDVSGLGDGIGNFFGDSFKGVQSLVSGTQKDLEGNVGRVMDLLKGIKQKMPILEAIASDSQRKTLRQVDGFLQTVTSFSNSVKSGGEAQFNQNKGKWMDMAKSMFETGGLNDIVKLIASQSSTTSTCFIAAAVLPVVYLLR</sequence>
<evidence type="ECO:0000313" key="2">
    <source>
        <dbReference type="EMBL" id="GMR48258.1"/>
    </source>
</evidence>
<name>A0AAN5CPH3_9BILA</name>
<gene>
    <name evidence="2" type="ORF">PMAYCL1PPCAC_18453</name>
</gene>
<keyword evidence="3" id="KW-1185">Reference proteome</keyword>
<feature type="signal peptide" evidence="1">
    <location>
        <begin position="1"/>
        <end position="24"/>
    </location>
</feature>
<dbReference type="AlphaFoldDB" id="A0AAN5CPH3"/>
<dbReference type="EMBL" id="BTRK01000004">
    <property type="protein sequence ID" value="GMR48258.1"/>
    <property type="molecule type" value="Genomic_DNA"/>
</dbReference>
<dbReference type="Proteomes" id="UP001328107">
    <property type="component" value="Unassembled WGS sequence"/>
</dbReference>
<organism evidence="2 3">
    <name type="scientific">Pristionchus mayeri</name>
    <dbReference type="NCBI Taxonomy" id="1317129"/>
    <lineage>
        <taxon>Eukaryota</taxon>
        <taxon>Metazoa</taxon>
        <taxon>Ecdysozoa</taxon>
        <taxon>Nematoda</taxon>
        <taxon>Chromadorea</taxon>
        <taxon>Rhabditida</taxon>
        <taxon>Rhabditina</taxon>
        <taxon>Diplogasteromorpha</taxon>
        <taxon>Diplogasteroidea</taxon>
        <taxon>Neodiplogasteridae</taxon>
        <taxon>Pristionchus</taxon>
    </lineage>
</organism>
<proteinExistence type="predicted"/>
<dbReference type="InterPro" id="IPR016859">
    <property type="entry name" value="UCP207779"/>
</dbReference>
<feature type="chain" id="PRO_5042982475" evidence="1">
    <location>
        <begin position="25"/>
        <end position="168"/>
    </location>
</feature>
<accession>A0AAN5CPH3</accession>